<reference evidence="1 2" key="1">
    <citation type="journal article" date="2019" name="Commun. Biol.">
        <title>The bagworm genome reveals a unique fibroin gene that provides high tensile strength.</title>
        <authorList>
            <person name="Kono N."/>
            <person name="Nakamura H."/>
            <person name="Ohtoshi R."/>
            <person name="Tomita M."/>
            <person name="Numata K."/>
            <person name="Arakawa K."/>
        </authorList>
    </citation>
    <scope>NUCLEOTIDE SEQUENCE [LARGE SCALE GENOMIC DNA]</scope>
</reference>
<evidence type="ECO:0000313" key="2">
    <source>
        <dbReference type="Proteomes" id="UP000299102"/>
    </source>
</evidence>
<sequence length="92" mass="10288">MPLALNLGLPFRKAQSRLHTVAYRPMDLSHGRRSVAGRCATGCLSVGRREHLPRRRRVKGATAYPYTEPHTLLIKTRGRDVTTRLTGAAPNR</sequence>
<gene>
    <name evidence="1" type="ORF">EVAR_51861_1</name>
</gene>
<proteinExistence type="predicted"/>
<evidence type="ECO:0000313" key="1">
    <source>
        <dbReference type="EMBL" id="GBP77816.1"/>
    </source>
</evidence>
<accession>A0A4C1YNI8</accession>
<comment type="caution">
    <text evidence="1">The sequence shown here is derived from an EMBL/GenBank/DDBJ whole genome shotgun (WGS) entry which is preliminary data.</text>
</comment>
<protein>
    <submittedName>
        <fullName evidence="1">Uncharacterized protein</fullName>
    </submittedName>
</protein>
<dbReference type="EMBL" id="BGZK01001347">
    <property type="protein sequence ID" value="GBP77816.1"/>
    <property type="molecule type" value="Genomic_DNA"/>
</dbReference>
<dbReference type="Proteomes" id="UP000299102">
    <property type="component" value="Unassembled WGS sequence"/>
</dbReference>
<name>A0A4C1YNI8_EUMVA</name>
<dbReference type="AlphaFoldDB" id="A0A4C1YNI8"/>
<organism evidence="1 2">
    <name type="scientific">Eumeta variegata</name>
    <name type="common">Bagworm moth</name>
    <name type="synonym">Eumeta japonica</name>
    <dbReference type="NCBI Taxonomy" id="151549"/>
    <lineage>
        <taxon>Eukaryota</taxon>
        <taxon>Metazoa</taxon>
        <taxon>Ecdysozoa</taxon>
        <taxon>Arthropoda</taxon>
        <taxon>Hexapoda</taxon>
        <taxon>Insecta</taxon>
        <taxon>Pterygota</taxon>
        <taxon>Neoptera</taxon>
        <taxon>Endopterygota</taxon>
        <taxon>Lepidoptera</taxon>
        <taxon>Glossata</taxon>
        <taxon>Ditrysia</taxon>
        <taxon>Tineoidea</taxon>
        <taxon>Psychidae</taxon>
        <taxon>Oiketicinae</taxon>
        <taxon>Eumeta</taxon>
    </lineage>
</organism>
<keyword evidence="2" id="KW-1185">Reference proteome</keyword>